<proteinExistence type="predicted"/>
<organism evidence="1">
    <name type="scientific">Rhizophagus irregularis (strain DAOM 181602 / DAOM 197198 / MUCL 43194)</name>
    <name type="common">Arbuscular mycorrhizal fungus</name>
    <name type="synonym">Glomus intraradices</name>
    <dbReference type="NCBI Taxonomy" id="747089"/>
    <lineage>
        <taxon>Eukaryota</taxon>
        <taxon>Fungi</taxon>
        <taxon>Fungi incertae sedis</taxon>
        <taxon>Mucoromycota</taxon>
        <taxon>Glomeromycotina</taxon>
        <taxon>Glomeromycetes</taxon>
        <taxon>Glomerales</taxon>
        <taxon>Glomeraceae</taxon>
        <taxon>Rhizophagus</taxon>
    </lineage>
</organism>
<dbReference type="EMBL" id="KI290036">
    <property type="protein sequence ID" value="ESA07686.1"/>
    <property type="molecule type" value="Genomic_DNA"/>
</dbReference>
<name>U9TWE1_RHIID</name>
<dbReference type="AlphaFoldDB" id="U9TWE1"/>
<evidence type="ECO:0000313" key="1">
    <source>
        <dbReference type="EMBL" id="ESA07686.1"/>
    </source>
</evidence>
<sequence>MIAGNVASRVTTPPDTIDSWEGWEDDSCFGHTGLIEFDLLSNLYTVLTIQTNPDHNSFP</sequence>
<accession>U9TWE1</accession>
<dbReference type="HOGENOM" id="CLU_2961985_0_0_1"/>
<gene>
    <name evidence="1" type="ORF">GLOINDRAFT_32571</name>
</gene>
<protein>
    <submittedName>
        <fullName evidence="1">Uncharacterized protein</fullName>
    </submittedName>
</protein>
<reference evidence="1" key="1">
    <citation type="submission" date="2013-07" db="EMBL/GenBank/DDBJ databases">
        <title>The genome of an arbuscular mycorrhizal fungus provides insights into the evolution of the oldest plant symbiosis.</title>
        <authorList>
            <consortium name="DOE Joint Genome Institute"/>
            <person name="Tisserant E."/>
            <person name="Malbreil M."/>
            <person name="Kuo A."/>
            <person name="Kohler A."/>
            <person name="Symeonidi A."/>
            <person name="Balestrini R."/>
            <person name="Charron P."/>
            <person name="Duensing N."/>
            <person name="Frei-dit-Frey N."/>
            <person name="Gianinazzi-Pearson V."/>
            <person name="Gilbert B."/>
            <person name="Handa Y."/>
            <person name="Hijri M."/>
            <person name="Kaul R."/>
            <person name="Kawaguchi M."/>
            <person name="Krajinski F."/>
            <person name="Lammers P."/>
            <person name="Lapierre D."/>
            <person name="Masclaux F.G."/>
            <person name="Murat C."/>
            <person name="Morin E."/>
            <person name="Ndikumana S."/>
            <person name="Pagni M."/>
            <person name="Petitpierre D."/>
            <person name="Requena N."/>
            <person name="Rosikiewicz P."/>
            <person name="Riley R."/>
            <person name="Saito K."/>
            <person name="San Clemente H."/>
            <person name="Shapiro H."/>
            <person name="van Tuinen D."/>
            <person name="Becard G."/>
            <person name="Bonfante P."/>
            <person name="Paszkowski U."/>
            <person name="Shachar-Hill Y."/>
            <person name="Young J.P."/>
            <person name="Sanders I.R."/>
            <person name="Henrissat B."/>
            <person name="Rensing S.A."/>
            <person name="Grigoriev I.V."/>
            <person name="Corradi N."/>
            <person name="Roux C."/>
            <person name="Martin F."/>
        </authorList>
    </citation>
    <scope>NUCLEOTIDE SEQUENCE</scope>
    <source>
        <strain evidence="1">DAOM 197198</strain>
    </source>
</reference>